<evidence type="ECO:0000256" key="5">
    <source>
        <dbReference type="ARBA" id="ARBA00022519"/>
    </source>
</evidence>
<evidence type="ECO:0000256" key="1">
    <source>
        <dbReference type="ARBA" id="ARBA00004377"/>
    </source>
</evidence>
<evidence type="ECO:0000256" key="8">
    <source>
        <dbReference type="ARBA" id="ARBA00023136"/>
    </source>
</evidence>
<feature type="transmembrane region" description="Helical" evidence="9">
    <location>
        <begin position="21"/>
        <end position="41"/>
    </location>
</feature>
<proteinExistence type="inferred from homology"/>
<keyword evidence="14" id="KW-1185">Reference proteome</keyword>
<dbReference type="RefSeq" id="WP_047187791.1">
    <property type="nucleotide sequence ID" value="NZ_LCYG01000015.1"/>
</dbReference>
<gene>
    <name evidence="13" type="ORF">AA309_04505</name>
</gene>
<dbReference type="STRING" id="1225564.AA309_04505"/>
<evidence type="ECO:0000256" key="9">
    <source>
        <dbReference type="RuleBase" id="RU365093"/>
    </source>
</evidence>
<keyword evidence="3 9" id="KW-0813">Transport</keyword>
<accession>A0A0H1RGJ2</accession>
<dbReference type="PANTHER" id="PTHR30386:SF17">
    <property type="entry name" value="ALKALINE PROTEASE SECRETION PROTEIN APRE"/>
    <property type="match status" value="1"/>
</dbReference>
<name>A0A0H1RGJ2_9HYPH</name>
<dbReference type="PRINTS" id="PR01490">
    <property type="entry name" value="RTXTOXIND"/>
</dbReference>
<dbReference type="Pfam" id="PF25994">
    <property type="entry name" value="HH_AprE"/>
    <property type="match status" value="1"/>
</dbReference>
<evidence type="ECO:0000256" key="7">
    <source>
        <dbReference type="ARBA" id="ARBA00022989"/>
    </source>
</evidence>
<keyword evidence="5 9" id="KW-0997">Cell inner membrane</keyword>
<feature type="domain" description="AprE-like long alpha-helical hairpin" evidence="11">
    <location>
        <begin position="98"/>
        <end position="287"/>
    </location>
</feature>
<dbReference type="OrthoDB" id="9810980at2"/>
<evidence type="ECO:0000259" key="11">
    <source>
        <dbReference type="Pfam" id="PF25994"/>
    </source>
</evidence>
<protein>
    <recommendedName>
        <fullName evidence="9">Membrane fusion protein (MFP) family protein</fullName>
    </recommendedName>
</protein>
<evidence type="ECO:0000313" key="13">
    <source>
        <dbReference type="EMBL" id="KLK94224.1"/>
    </source>
</evidence>
<dbReference type="Proteomes" id="UP000035489">
    <property type="component" value="Unassembled WGS sequence"/>
</dbReference>
<evidence type="ECO:0000256" key="4">
    <source>
        <dbReference type="ARBA" id="ARBA00022475"/>
    </source>
</evidence>
<sequence length="441" mass="49110">MIVLQKQPQKPSLHEKVLRQSRVAGIAMIALFAGTIGLWAATSTLSGAVVAGGQFVVDSSVKKIQHATGGIVGELKVKDGDRVKAGDLLVRLDETVTRANLQVITKQLDEYLGRLARLEAERDGASEIKMPPEFANRLNDPAVQKIVSSERTLFDARRATRDAQKDQLKKRIAQSQDEITGLRAQQEAKAREAALITEELKGVRDLYQKNLVQLPRLNALERDAASIEGQRGQLIASVAQAESRIAETSFQIIQIDEQMRAEAMQELREMQSKIAEYTERRVAAEDQLKRIDIRAPSDGYVHQLNVHTIGGVISPAEPVMLIVPTNDKLELEAKVLPNEIDQVKIGQKATVKVHASNARNMPDLHGTVSRISADVSRDQQSGMTFYTIRVELPQDEIKRLGNLHLIAGMQAEVFVEVNERTPLEYFFKPMKDQIARAFREH</sequence>
<dbReference type="Pfam" id="PF26002">
    <property type="entry name" value="Beta-barrel_AprE"/>
    <property type="match status" value="1"/>
</dbReference>
<dbReference type="PATRIC" id="fig|1225564.3.peg.1261"/>
<dbReference type="AlphaFoldDB" id="A0A0H1RGJ2"/>
<keyword evidence="10" id="KW-0175">Coiled coil</keyword>
<dbReference type="NCBIfam" id="TIGR01843">
    <property type="entry name" value="type_I_hlyD"/>
    <property type="match status" value="1"/>
</dbReference>
<organism evidence="13 14">
    <name type="scientific">Microvirga vignae</name>
    <dbReference type="NCBI Taxonomy" id="1225564"/>
    <lineage>
        <taxon>Bacteria</taxon>
        <taxon>Pseudomonadati</taxon>
        <taxon>Pseudomonadota</taxon>
        <taxon>Alphaproteobacteria</taxon>
        <taxon>Hyphomicrobiales</taxon>
        <taxon>Methylobacteriaceae</taxon>
        <taxon>Microvirga</taxon>
    </lineage>
</organism>
<feature type="coiled-coil region" evidence="10">
    <location>
        <begin position="101"/>
        <end position="128"/>
    </location>
</feature>
<evidence type="ECO:0000256" key="2">
    <source>
        <dbReference type="ARBA" id="ARBA00009477"/>
    </source>
</evidence>
<dbReference type="GO" id="GO:0015031">
    <property type="term" value="P:protein transport"/>
    <property type="evidence" value="ECO:0007669"/>
    <property type="project" value="InterPro"/>
</dbReference>
<evidence type="ECO:0000256" key="3">
    <source>
        <dbReference type="ARBA" id="ARBA00022448"/>
    </source>
</evidence>
<dbReference type="EMBL" id="LCYG01000015">
    <property type="protein sequence ID" value="KLK94224.1"/>
    <property type="molecule type" value="Genomic_DNA"/>
</dbReference>
<dbReference type="Gene3D" id="2.40.30.170">
    <property type="match status" value="1"/>
</dbReference>
<comment type="subcellular location">
    <subcellularLocation>
        <location evidence="1 9">Cell inner membrane</location>
        <topology evidence="1 9">Single-pass membrane protein</topology>
    </subcellularLocation>
</comment>
<evidence type="ECO:0000256" key="6">
    <source>
        <dbReference type="ARBA" id="ARBA00022692"/>
    </source>
</evidence>
<feature type="domain" description="AprE-like beta-barrel" evidence="12">
    <location>
        <begin position="330"/>
        <end position="416"/>
    </location>
</feature>
<keyword evidence="8 9" id="KW-0472">Membrane</keyword>
<reference evidence="13 14" key="1">
    <citation type="submission" date="2015-05" db="EMBL/GenBank/DDBJ databases">
        <title>Draft genome sequence of Microvirga vignae strain BR3299, a novel nitrogen fixing bacteria isolated from Brazil semi-aired region.</title>
        <authorList>
            <person name="Zilli J.E."/>
            <person name="Passos S.R."/>
            <person name="Leite J."/>
            <person name="Baldani J.I."/>
            <person name="Xavier G.R."/>
            <person name="Rumjaneck N.G."/>
            <person name="Simoes-Araujo J.L."/>
        </authorList>
    </citation>
    <scope>NUCLEOTIDE SEQUENCE [LARGE SCALE GENOMIC DNA]</scope>
    <source>
        <strain evidence="13 14">BR3299</strain>
    </source>
</reference>
<dbReference type="InterPro" id="IPR058982">
    <property type="entry name" value="Beta-barrel_AprE"/>
</dbReference>
<comment type="caution">
    <text evidence="13">The sequence shown here is derived from an EMBL/GenBank/DDBJ whole genome shotgun (WGS) entry which is preliminary data.</text>
</comment>
<keyword evidence="7 9" id="KW-1133">Transmembrane helix</keyword>
<feature type="coiled-coil region" evidence="10">
    <location>
        <begin position="253"/>
        <end position="294"/>
    </location>
</feature>
<evidence type="ECO:0000256" key="10">
    <source>
        <dbReference type="SAM" id="Coils"/>
    </source>
</evidence>
<evidence type="ECO:0000313" key="14">
    <source>
        <dbReference type="Proteomes" id="UP000035489"/>
    </source>
</evidence>
<comment type="similarity">
    <text evidence="2 9">Belongs to the membrane fusion protein (MFP) (TC 8.A.1) family.</text>
</comment>
<dbReference type="InterPro" id="IPR058781">
    <property type="entry name" value="HH_AprE-like"/>
</dbReference>
<dbReference type="PANTHER" id="PTHR30386">
    <property type="entry name" value="MEMBRANE FUSION SUBUNIT OF EMRAB-TOLC MULTIDRUG EFFLUX PUMP"/>
    <property type="match status" value="1"/>
</dbReference>
<keyword evidence="4 9" id="KW-1003">Cell membrane</keyword>
<keyword evidence="6 9" id="KW-0812">Transmembrane</keyword>
<dbReference type="GO" id="GO:0005886">
    <property type="term" value="C:plasma membrane"/>
    <property type="evidence" value="ECO:0007669"/>
    <property type="project" value="UniProtKB-SubCell"/>
</dbReference>
<dbReference type="InterPro" id="IPR050739">
    <property type="entry name" value="MFP"/>
</dbReference>
<dbReference type="InterPro" id="IPR010129">
    <property type="entry name" value="T1SS_HlyD"/>
</dbReference>
<evidence type="ECO:0000259" key="12">
    <source>
        <dbReference type="Pfam" id="PF26002"/>
    </source>
</evidence>
<dbReference type="Gene3D" id="2.40.50.100">
    <property type="match status" value="1"/>
</dbReference>